<name>A0ABQ6JMB0_9ACTN</name>
<comment type="caution">
    <text evidence="4">The sequence shown here is derived from an EMBL/GenBank/DDBJ whole genome shotgun (WGS) entry which is preliminary data.</text>
</comment>
<feature type="domain" description="Pyrimidine nucleoside phosphorylase C-terminal" evidence="3">
    <location>
        <begin position="19"/>
        <end position="57"/>
    </location>
</feature>
<evidence type="ECO:0000313" key="4">
    <source>
        <dbReference type="EMBL" id="GMA88264.1"/>
    </source>
</evidence>
<reference evidence="5" key="1">
    <citation type="journal article" date="2019" name="Int. J. Syst. Evol. Microbiol.">
        <title>The Global Catalogue of Microorganisms (GCM) 10K type strain sequencing project: providing services to taxonomists for standard genome sequencing and annotation.</title>
        <authorList>
            <consortium name="The Broad Institute Genomics Platform"/>
            <consortium name="The Broad Institute Genome Sequencing Center for Infectious Disease"/>
            <person name="Wu L."/>
            <person name="Ma J."/>
        </authorList>
    </citation>
    <scope>NUCLEOTIDE SEQUENCE [LARGE SCALE GENOMIC DNA]</scope>
    <source>
        <strain evidence="5">NBRC 108730</strain>
    </source>
</reference>
<dbReference type="InterPro" id="IPR013102">
    <property type="entry name" value="PYNP_C"/>
</dbReference>
<accession>A0ABQ6JMB0</accession>
<dbReference type="EMBL" id="BSUZ01000001">
    <property type="protein sequence ID" value="GMA88264.1"/>
    <property type="molecule type" value="Genomic_DNA"/>
</dbReference>
<dbReference type="SUPFAM" id="SSF54680">
    <property type="entry name" value="Pyrimidine nucleoside phosphorylase C-terminal domain"/>
    <property type="match status" value="1"/>
</dbReference>
<dbReference type="Pfam" id="PF07831">
    <property type="entry name" value="PYNP_C"/>
    <property type="match status" value="1"/>
</dbReference>
<dbReference type="Gene3D" id="3.90.1170.30">
    <property type="entry name" value="Pyrimidine nucleoside phosphorylase-like, C-terminal domain"/>
    <property type="match status" value="1"/>
</dbReference>
<dbReference type="Proteomes" id="UP001157017">
    <property type="component" value="Unassembled WGS sequence"/>
</dbReference>
<keyword evidence="1" id="KW-0808">Transferase</keyword>
<feature type="region of interest" description="Disordered" evidence="2">
    <location>
        <begin position="1"/>
        <end position="34"/>
    </location>
</feature>
<evidence type="ECO:0000256" key="2">
    <source>
        <dbReference type="SAM" id="MobiDB-lite"/>
    </source>
</evidence>
<feature type="compositionally biased region" description="Basic residues" evidence="2">
    <location>
        <begin position="1"/>
        <end position="15"/>
    </location>
</feature>
<protein>
    <recommendedName>
        <fullName evidence="3">Pyrimidine nucleoside phosphorylase C-terminal domain-containing protein</fullName>
    </recommendedName>
</protein>
<proteinExistence type="predicted"/>
<keyword evidence="5" id="KW-1185">Reference proteome</keyword>
<evidence type="ECO:0000256" key="1">
    <source>
        <dbReference type="ARBA" id="ARBA00022679"/>
    </source>
</evidence>
<dbReference type="InterPro" id="IPR036566">
    <property type="entry name" value="PYNP-like_C_sf"/>
</dbReference>
<evidence type="ECO:0000259" key="3">
    <source>
        <dbReference type="Pfam" id="PF07831"/>
    </source>
</evidence>
<evidence type="ECO:0000313" key="5">
    <source>
        <dbReference type="Proteomes" id="UP001157017"/>
    </source>
</evidence>
<gene>
    <name evidence="4" type="ORF">GCM10025868_35140</name>
</gene>
<sequence>MRVARGRASRCRRARASSLHAKPGATVRGGDPLMSLHTDEPDRFERALEALQESVFIAPEGSRPDLLPLVIERVAAD</sequence>
<organism evidence="4 5">
    <name type="scientific">Angustibacter aerolatus</name>
    <dbReference type="NCBI Taxonomy" id="1162965"/>
    <lineage>
        <taxon>Bacteria</taxon>
        <taxon>Bacillati</taxon>
        <taxon>Actinomycetota</taxon>
        <taxon>Actinomycetes</taxon>
        <taxon>Kineosporiales</taxon>
        <taxon>Kineosporiaceae</taxon>
    </lineage>
</organism>